<keyword evidence="2" id="KW-1185">Reference proteome</keyword>
<proteinExistence type="predicted"/>
<dbReference type="InterPro" id="IPR007263">
    <property type="entry name" value="DCC1-like"/>
</dbReference>
<organism evidence="1 2">
    <name type="scientific">Fictibacillus iocasae</name>
    <dbReference type="NCBI Taxonomy" id="2715437"/>
    <lineage>
        <taxon>Bacteria</taxon>
        <taxon>Bacillati</taxon>
        <taxon>Bacillota</taxon>
        <taxon>Bacilli</taxon>
        <taxon>Bacillales</taxon>
        <taxon>Fictibacillaceae</taxon>
        <taxon>Fictibacillus</taxon>
    </lineage>
</organism>
<reference evidence="2" key="1">
    <citation type="journal article" date="2019" name="Int. J. Syst. Evol. Microbiol.">
        <title>The Global Catalogue of Microorganisms (GCM) 10K type strain sequencing project: providing services to taxonomists for standard genome sequencing and annotation.</title>
        <authorList>
            <consortium name="The Broad Institute Genomics Platform"/>
            <consortium name="The Broad Institute Genome Sequencing Center for Infectious Disease"/>
            <person name="Wu L."/>
            <person name="Ma J."/>
        </authorList>
    </citation>
    <scope>NUCLEOTIDE SEQUENCE [LARGE SCALE GENOMIC DNA]</scope>
    <source>
        <strain evidence="2">NBRC 106396</strain>
    </source>
</reference>
<dbReference type="PANTHER" id="PTHR33639">
    <property type="entry name" value="THIOL-DISULFIDE OXIDOREDUCTASE DCC"/>
    <property type="match status" value="1"/>
</dbReference>
<gene>
    <name evidence="1" type="ORF">ACFQPF_07250</name>
</gene>
<dbReference type="RefSeq" id="WP_379748060.1">
    <property type="nucleotide sequence ID" value="NZ_JBHTCP010000013.1"/>
</dbReference>
<dbReference type="Proteomes" id="UP001596549">
    <property type="component" value="Unassembled WGS sequence"/>
</dbReference>
<dbReference type="EMBL" id="JBHTCP010000013">
    <property type="protein sequence ID" value="MFC7371467.1"/>
    <property type="molecule type" value="Genomic_DNA"/>
</dbReference>
<dbReference type="Pfam" id="PF04134">
    <property type="entry name" value="DCC1-like"/>
    <property type="match status" value="1"/>
</dbReference>
<name>A0ABW2NQ90_9BACL</name>
<evidence type="ECO:0000313" key="1">
    <source>
        <dbReference type="EMBL" id="MFC7371467.1"/>
    </source>
</evidence>
<dbReference type="PANTHER" id="PTHR33639:SF2">
    <property type="entry name" value="DUF393 DOMAIN-CONTAINING PROTEIN"/>
    <property type="match status" value="1"/>
</dbReference>
<comment type="caution">
    <text evidence="1">The sequence shown here is derived from an EMBL/GenBank/DDBJ whole genome shotgun (WGS) entry which is preliminary data.</text>
</comment>
<protein>
    <submittedName>
        <fullName evidence="1">Thiol-disulfide oxidoreductase DCC family protein</fullName>
    </submittedName>
</protein>
<evidence type="ECO:0000313" key="2">
    <source>
        <dbReference type="Proteomes" id="UP001596549"/>
    </source>
</evidence>
<dbReference type="InterPro" id="IPR052927">
    <property type="entry name" value="DCC_oxidoreductase"/>
</dbReference>
<accession>A0ABW2NQ90</accession>
<sequence>MHETEHKERVVILFDGVCNMCNGAVQFMLKHERDHRLRFAAMQSETGAKLLASHGLPSNQMDSFVIIKDGVAYTKSDAAVQAASHLKYPWRIAVLGKAIPRGIRDMIYSYIAKNRYKWFGKKETCMLPSPGVKDRFI</sequence>